<dbReference type="InterPro" id="IPR013498">
    <property type="entry name" value="Topo_IA_Znf"/>
</dbReference>
<dbReference type="RefSeq" id="WP_014706982.1">
    <property type="nucleotide sequence ID" value="NC_017857.3"/>
</dbReference>
<keyword evidence="2" id="KW-1185">Reference proteome</keyword>
<proteinExistence type="predicted"/>
<dbReference type="InterPro" id="IPR011528">
    <property type="entry name" value="NERD"/>
</dbReference>
<dbReference type="SUPFAM" id="SSF57783">
    <property type="entry name" value="Zinc beta-ribbon"/>
    <property type="match status" value="1"/>
</dbReference>
<evidence type="ECO:0000313" key="1">
    <source>
        <dbReference type="EMBL" id="AFI84611.1"/>
    </source>
</evidence>
<reference evidence="1 2" key="1">
    <citation type="journal article" date="2012" name="J. Bacteriol.">
        <title>Complete genome sequences of Methylophaga sp. strain JAM1 and Methylophaga sp. strain JAM7.</title>
        <authorList>
            <person name="Villeneuve C."/>
            <person name="Martineau C."/>
            <person name="Mauffrey F."/>
            <person name="Villemur R."/>
        </authorList>
    </citation>
    <scope>NUCLEOTIDE SEQUENCE [LARGE SCALE GENOMIC DNA]</scope>
    <source>
        <strain evidence="1 2">JAM1</strain>
    </source>
</reference>
<dbReference type="GO" id="GO:0005694">
    <property type="term" value="C:chromosome"/>
    <property type="evidence" value="ECO:0007669"/>
    <property type="project" value="InterPro"/>
</dbReference>
<name>I1XJP2_METNJ</name>
<dbReference type="OrthoDB" id="5782056at2"/>
<dbReference type="PROSITE" id="PS50965">
    <property type="entry name" value="NERD"/>
    <property type="match status" value="1"/>
</dbReference>
<dbReference type="KEGG" id="mej:Q7A_1793"/>
<dbReference type="Pfam" id="PF01396">
    <property type="entry name" value="Zn_ribbon_Top1"/>
    <property type="match status" value="1"/>
</dbReference>
<dbReference type="AlphaFoldDB" id="I1XJP2"/>
<dbReference type="PATRIC" id="fig|754476.3.peg.1772"/>
<dbReference type="eggNOG" id="COG0551">
    <property type="taxonomic scope" value="Bacteria"/>
</dbReference>
<dbReference type="Gene3D" id="3.30.65.10">
    <property type="entry name" value="Bacterial Topoisomerase I, domain 1"/>
    <property type="match status" value="1"/>
</dbReference>
<reference evidence="1 2" key="2">
    <citation type="journal article" date="2013" name="Int. J. Syst. Evol. Microbiol.">
        <title>Methylophaga nitratireducenticrescens sp. nov. and Methylophaga frappieri sp. nov., isolated from the biofilm of the methanol-fed denitrification system treating the seawater at the Montreal Biodome.</title>
        <authorList>
            <person name="Villeneuve C."/>
            <person name="Martineau C."/>
            <person name="Mauffrey F."/>
            <person name="Villemur R."/>
        </authorList>
    </citation>
    <scope>NUCLEOTIDE SEQUENCE [LARGE SCALE GENOMIC DNA]</scope>
    <source>
        <strain evidence="1 2">JAM1</strain>
    </source>
</reference>
<accession>I1XJP2</accession>
<dbReference type="GO" id="GO:0003677">
    <property type="term" value="F:DNA binding"/>
    <property type="evidence" value="ECO:0007669"/>
    <property type="project" value="InterPro"/>
</dbReference>
<protein>
    <submittedName>
        <fullName evidence="1">Topoisomerase type I-like protein</fullName>
    </submittedName>
</protein>
<dbReference type="Proteomes" id="UP000009144">
    <property type="component" value="Chromosome"/>
</dbReference>
<dbReference type="STRING" id="754476.Q7A_1793"/>
<organism evidence="1 2">
    <name type="scientific">Methylophaga nitratireducenticrescens</name>
    <dbReference type="NCBI Taxonomy" id="754476"/>
    <lineage>
        <taxon>Bacteria</taxon>
        <taxon>Pseudomonadati</taxon>
        <taxon>Pseudomonadota</taxon>
        <taxon>Gammaproteobacteria</taxon>
        <taxon>Thiotrichales</taxon>
        <taxon>Piscirickettsiaceae</taxon>
        <taxon>Methylophaga</taxon>
    </lineage>
</organism>
<dbReference type="HOGENOM" id="CLU_068011_2_0_6"/>
<dbReference type="Pfam" id="PF08378">
    <property type="entry name" value="NERD"/>
    <property type="match status" value="1"/>
</dbReference>
<dbReference type="GO" id="GO:0006265">
    <property type="term" value="P:DNA topological change"/>
    <property type="evidence" value="ECO:0007669"/>
    <property type="project" value="InterPro"/>
</dbReference>
<dbReference type="EMBL" id="CP003390">
    <property type="protein sequence ID" value="AFI84611.1"/>
    <property type="molecule type" value="Genomic_DNA"/>
</dbReference>
<gene>
    <name evidence="1" type="ordered locus">Q7A_1793</name>
</gene>
<evidence type="ECO:0000313" key="2">
    <source>
        <dbReference type="Proteomes" id="UP000009144"/>
    </source>
</evidence>
<sequence>MDFSPLFYSLFSFWSFIPIFIVVAIFKSAWFKGLFGEFIINLFAKWKLDKEVYHLIKNVTLPTEDGTTQIDHIIVSVYGVFVVETKNLRGWIFGSDKQKMWTQQIYKHKNKFQNPLHQNYKHCKTLQSLLSLEDNQIHSVIVFIGESTFKTEIPDNVTCGMDYIRYILSKTDEVLNPLQVMDITRAIEAGRLTPSFKTNRQHVRHVQRIITNKENQHLCPKCGSEMILRETKKGVNAGKQFWGCSEFPKCRLMLPVSQEII</sequence>
<dbReference type="GO" id="GO:0003916">
    <property type="term" value="F:DNA topoisomerase activity"/>
    <property type="evidence" value="ECO:0007669"/>
    <property type="project" value="InterPro"/>
</dbReference>